<proteinExistence type="predicted"/>
<organism evidence="3 4">
    <name type="scientific">Actinokineospora auranticolor</name>
    <dbReference type="NCBI Taxonomy" id="155976"/>
    <lineage>
        <taxon>Bacteria</taxon>
        <taxon>Bacillati</taxon>
        <taxon>Actinomycetota</taxon>
        <taxon>Actinomycetes</taxon>
        <taxon>Pseudonocardiales</taxon>
        <taxon>Pseudonocardiaceae</taxon>
        <taxon>Actinokineospora</taxon>
    </lineage>
</organism>
<reference evidence="3 4" key="1">
    <citation type="submission" date="2018-02" db="EMBL/GenBank/DDBJ databases">
        <title>Genomic Encyclopedia of Archaeal and Bacterial Type Strains, Phase II (KMG-II): from individual species to whole genera.</title>
        <authorList>
            <person name="Goeker M."/>
        </authorList>
    </citation>
    <scope>NUCLEOTIDE SEQUENCE [LARGE SCALE GENOMIC DNA]</scope>
    <source>
        <strain evidence="3 4">YU 961-1</strain>
    </source>
</reference>
<evidence type="ECO:0000313" key="4">
    <source>
        <dbReference type="Proteomes" id="UP000239203"/>
    </source>
</evidence>
<dbReference type="PANTHER" id="PTHR46580">
    <property type="entry name" value="SENSOR KINASE-RELATED"/>
    <property type="match status" value="1"/>
</dbReference>
<evidence type="ECO:0000256" key="2">
    <source>
        <dbReference type="SAM" id="SignalP"/>
    </source>
</evidence>
<dbReference type="OrthoDB" id="3688257at2"/>
<dbReference type="RefSeq" id="WP_104478947.1">
    <property type="nucleotide sequence ID" value="NZ_CP154825.1"/>
</dbReference>
<name>A0A2S6GTG4_9PSEU</name>
<dbReference type="SUPFAM" id="SSF69318">
    <property type="entry name" value="Integrin alpha N-terminal domain"/>
    <property type="match status" value="1"/>
</dbReference>
<feature type="signal peptide" evidence="2">
    <location>
        <begin position="1"/>
        <end position="25"/>
    </location>
</feature>
<dbReference type="Pfam" id="PF13517">
    <property type="entry name" value="FG-GAP_3"/>
    <property type="match status" value="1"/>
</dbReference>
<protein>
    <submittedName>
        <fullName evidence="3">VCBS repeat protein</fullName>
    </submittedName>
</protein>
<dbReference type="InterPro" id="IPR028994">
    <property type="entry name" value="Integrin_alpha_N"/>
</dbReference>
<dbReference type="InterPro" id="IPR013517">
    <property type="entry name" value="FG-GAP"/>
</dbReference>
<dbReference type="AlphaFoldDB" id="A0A2S6GTG4"/>
<gene>
    <name evidence="3" type="ORF">CLV40_105202</name>
</gene>
<evidence type="ECO:0000256" key="1">
    <source>
        <dbReference type="ARBA" id="ARBA00022729"/>
    </source>
</evidence>
<dbReference type="EMBL" id="PTIX01000005">
    <property type="protein sequence ID" value="PPK68479.1"/>
    <property type="molecule type" value="Genomic_DNA"/>
</dbReference>
<keyword evidence="4" id="KW-1185">Reference proteome</keyword>
<sequence length="282" mass="29963">MHKPRLVVLAAVAAVVAAAVAPATAAAEPNLRIFRGDVNGDRIVDQVLPANEAGGGQHRPCVLSISLGKPDGTLGKPKDYSYDSPRTSAPFCPDMGVVADLRGDGKPDMITTGFQWYEGGFLTLRLAQGKVKVTGLYPGLSFPSTIRTTDFNGDGLPDVWSSSDESMEVRSFHSTPDGAIVPGTISGCSSEPVPQHFLADFDGDGGQDMLLSRRCEFAYWAAELQFGSGKAAITFAKGQDNYEVYVTDIGSDGVPDIGLISHVPQLRVQHFRNDGAGNFTEV</sequence>
<dbReference type="Proteomes" id="UP000239203">
    <property type="component" value="Unassembled WGS sequence"/>
</dbReference>
<feature type="chain" id="PRO_5039400264" evidence="2">
    <location>
        <begin position="26"/>
        <end position="282"/>
    </location>
</feature>
<evidence type="ECO:0000313" key="3">
    <source>
        <dbReference type="EMBL" id="PPK68479.1"/>
    </source>
</evidence>
<accession>A0A2S6GTG4</accession>
<comment type="caution">
    <text evidence="3">The sequence shown here is derived from an EMBL/GenBank/DDBJ whole genome shotgun (WGS) entry which is preliminary data.</text>
</comment>
<keyword evidence="1 2" id="KW-0732">Signal</keyword>
<dbReference type="PANTHER" id="PTHR46580:SF4">
    <property type="entry name" value="ATP_GTP-BINDING PROTEIN"/>
    <property type="match status" value="1"/>
</dbReference>